<reference evidence="3" key="1">
    <citation type="submission" date="2020-08" db="EMBL/GenBank/DDBJ databases">
        <title>Chromosome-level assembly of Southern catfish (Silurus meridionalis) provides insights into visual adaptation to the nocturnal and benthic lifestyles.</title>
        <authorList>
            <person name="Zhang Y."/>
            <person name="Wang D."/>
            <person name="Peng Z."/>
        </authorList>
    </citation>
    <scope>NUCLEOTIDE SEQUENCE</scope>
    <source>
        <strain evidence="3">SWU-2019-XX</strain>
        <tissue evidence="3">Muscle</tissue>
    </source>
</reference>
<dbReference type="AlphaFoldDB" id="A0A8T0B3N5"/>
<dbReference type="InterPro" id="IPR003599">
    <property type="entry name" value="Ig_sub"/>
</dbReference>
<sequence>MPKRLVTGCFLTVLLFSCLHQPCVRGCFPAVKATRNDLYRAEGGSISLFCDVVHCETKWSGGWGITHKDFTFLTPSARVHLTNATFLKNTTRLYLNIYNLNQSDSGAYKCNIKWERGDSQGHVTHLNVTSAQYMPEPEGRKLSYRLMVCAAAGLCFSLTLTLVCCFSCNRQSAPPVPPPRSQSNSRARVKPKADVVYAALTLDHLGQPSTSQTENTPVTTIYSTLNFSKT</sequence>
<feature type="chain" id="PRO_5035783871" description="Ig-like domain-containing protein" evidence="1">
    <location>
        <begin position="27"/>
        <end position="230"/>
    </location>
</feature>
<comment type="caution">
    <text evidence="3">The sequence shown here is derived from an EMBL/GenBank/DDBJ whole genome shotgun (WGS) entry which is preliminary data.</text>
</comment>
<dbReference type="PROSITE" id="PS50835">
    <property type="entry name" value="IG_LIKE"/>
    <property type="match status" value="1"/>
</dbReference>
<keyword evidence="4" id="KW-1185">Reference proteome</keyword>
<dbReference type="SUPFAM" id="SSF48726">
    <property type="entry name" value="Immunoglobulin"/>
    <property type="match status" value="1"/>
</dbReference>
<dbReference type="InterPro" id="IPR013783">
    <property type="entry name" value="Ig-like_fold"/>
</dbReference>
<evidence type="ECO:0000256" key="1">
    <source>
        <dbReference type="SAM" id="SignalP"/>
    </source>
</evidence>
<protein>
    <recommendedName>
        <fullName evidence="2">Ig-like domain-containing protein</fullName>
    </recommendedName>
</protein>
<gene>
    <name evidence="3" type="ORF">HF521_003346</name>
</gene>
<feature type="signal peptide" evidence="1">
    <location>
        <begin position="1"/>
        <end position="26"/>
    </location>
</feature>
<dbReference type="PROSITE" id="PS51257">
    <property type="entry name" value="PROKAR_LIPOPROTEIN"/>
    <property type="match status" value="1"/>
</dbReference>
<evidence type="ECO:0000259" key="2">
    <source>
        <dbReference type="PROSITE" id="PS50835"/>
    </source>
</evidence>
<keyword evidence="1" id="KW-0732">Signal</keyword>
<evidence type="ECO:0000313" key="4">
    <source>
        <dbReference type="Proteomes" id="UP000606274"/>
    </source>
</evidence>
<evidence type="ECO:0000313" key="3">
    <source>
        <dbReference type="EMBL" id="KAF7700388.1"/>
    </source>
</evidence>
<proteinExistence type="predicted"/>
<dbReference type="Gene3D" id="2.60.40.10">
    <property type="entry name" value="Immunoglobulins"/>
    <property type="match status" value="1"/>
</dbReference>
<name>A0A8T0B3N5_SILME</name>
<accession>A0A8T0B3N5</accession>
<dbReference type="SMART" id="SM00409">
    <property type="entry name" value="IG"/>
    <property type="match status" value="1"/>
</dbReference>
<dbReference type="EMBL" id="JABFDY010000012">
    <property type="protein sequence ID" value="KAF7700388.1"/>
    <property type="molecule type" value="Genomic_DNA"/>
</dbReference>
<dbReference type="InterPro" id="IPR036179">
    <property type="entry name" value="Ig-like_dom_sf"/>
</dbReference>
<dbReference type="OrthoDB" id="8950231at2759"/>
<dbReference type="Proteomes" id="UP000606274">
    <property type="component" value="Unassembled WGS sequence"/>
</dbReference>
<organism evidence="3 4">
    <name type="scientific">Silurus meridionalis</name>
    <name type="common">Southern catfish</name>
    <name type="synonym">Silurus soldatovi meridionalis</name>
    <dbReference type="NCBI Taxonomy" id="175797"/>
    <lineage>
        <taxon>Eukaryota</taxon>
        <taxon>Metazoa</taxon>
        <taxon>Chordata</taxon>
        <taxon>Craniata</taxon>
        <taxon>Vertebrata</taxon>
        <taxon>Euteleostomi</taxon>
        <taxon>Actinopterygii</taxon>
        <taxon>Neopterygii</taxon>
        <taxon>Teleostei</taxon>
        <taxon>Ostariophysi</taxon>
        <taxon>Siluriformes</taxon>
        <taxon>Siluridae</taxon>
        <taxon>Silurus</taxon>
    </lineage>
</organism>
<feature type="domain" description="Ig-like" evidence="2">
    <location>
        <begin position="29"/>
        <end position="129"/>
    </location>
</feature>
<dbReference type="InterPro" id="IPR007110">
    <property type="entry name" value="Ig-like_dom"/>
</dbReference>